<feature type="region of interest" description="Disordered" evidence="1">
    <location>
        <begin position="139"/>
        <end position="210"/>
    </location>
</feature>
<dbReference type="OrthoDB" id="3169239at2"/>
<name>A0A4R4RH01_9ACTN</name>
<sequence length="210" mass="22490">MVMAPMTSNRADEDGVVSPLTVIYYQQRARAGLIIAESTHESADGRVSVHARVHTDAQAEGRLRVTDAVHSTGGRIFLKLFHSGMRDTALTRCRRDHRHRGPIPACLVDGQTQGSTACRSMAATATDRSVPPRRQQTIAPTAAAGPSGSVCGSTRTRRARGTRARPMAPGLPARARGRHDADVDAGASIGTGRWRPSTIAFHGGADRMHR</sequence>
<dbReference type="EMBL" id="SMKL01000069">
    <property type="protein sequence ID" value="TDC47723.1"/>
    <property type="molecule type" value="Genomic_DNA"/>
</dbReference>
<dbReference type="GO" id="GO:0016491">
    <property type="term" value="F:oxidoreductase activity"/>
    <property type="evidence" value="ECO:0007669"/>
    <property type="project" value="InterPro"/>
</dbReference>
<dbReference type="PANTHER" id="PTHR22893:SF91">
    <property type="entry name" value="NADPH DEHYDROGENASE 2-RELATED"/>
    <property type="match status" value="1"/>
</dbReference>
<dbReference type="Pfam" id="PF00724">
    <property type="entry name" value="Oxidored_FMN"/>
    <property type="match status" value="1"/>
</dbReference>
<dbReference type="GO" id="GO:0010181">
    <property type="term" value="F:FMN binding"/>
    <property type="evidence" value="ECO:0007669"/>
    <property type="project" value="InterPro"/>
</dbReference>
<dbReference type="InterPro" id="IPR001155">
    <property type="entry name" value="OxRdtase_FMN_N"/>
</dbReference>
<dbReference type="Gene3D" id="3.20.20.70">
    <property type="entry name" value="Aldolase class I"/>
    <property type="match status" value="1"/>
</dbReference>
<protein>
    <recommendedName>
        <fullName evidence="2">NADH:flavin oxidoreductase/NADH oxidase N-terminal domain-containing protein</fullName>
    </recommendedName>
</protein>
<feature type="domain" description="NADH:flavin oxidoreductase/NADH oxidase N-terminal" evidence="2">
    <location>
        <begin position="1"/>
        <end position="103"/>
    </location>
</feature>
<dbReference type="AlphaFoldDB" id="A0A4R4RH01"/>
<gene>
    <name evidence="3" type="ORF">E1212_23435</name>
</gene>
<dbReference type="RefSeq" id="WP_131986957.1">
    <property type="nucleotide sequence ID" value="NZ_SMKL01000069.1"/>
</dbReference>
<evidence type="ECO:0000256" key="1">
    <source>
        <dbReference type="SAM" id="MobiDB-lite"/>
    </source>
</evidence>
<keyword evidence="4" id="KW-1185">Reference proteome</keyword>
<reference evidence="3 4" key="1">
    <citation type="submission" date="2019-02" db="EMBL/GenBank/DDBJ databases">
        <title>Draft genome sequences of novel Actinobacteria.</title>
        <authorList>
            <person name="Sahin N."/>
            <person name="Ay H."/>
            <person name="Saygin H."/>
        </authorList>
    </citation>
    <scope>NUCLEOTIDE SEQUENCE [LARGE SCALE GENOMIC DNA]</scope>
    <source>
        <strain evidence="3 4">KC603</strain>
    </source>
</reference>
<comment type="caution">
    <text evidence="3">The sequence shown here is derived from an EMBL/GenBank/DDBJ whole genome shotgun (WGS) entry which is preliminary data.</text>
</comment>
<dbReference type="PANTHER" id="PTHR22893">
    <property type="entry name" value="NADH OXIDOREDUCTASE-RELATED"/>
    <property type="match status" value="1"/>
</dbReference>
<dbReference type="InterPro" id="IPR013785">
    <property type="entry name" value="Aldolase_TIM"/>
</dbReference>
<evidence type="ECO:0000313" key="3">
    <source>
        <dbReference type="EMBL" id="TDC47723.1"/>
    </source>
</evidence>
<dbReference type="Proteomes" id="UP000295621">
    <property type="component" value="Unassembled WGS sequence"/>
</dbReference>
<dbReference type="SUPFAM" id="SSF51395">
    <property type="entry name" value="FMN-linked oxidoreductases"/>
    <property type="match status" value="1"/>
</dbReference>
<evidence type="ECO:0000259" key="2">
    <source>
        <dbReference type="Pfam" id="PF00724"/>
    </source>
</evidence>
<organism evidence="3 4">
    <name type="scientific">Jiangella ureilytica</name>
    <dbReference type="NCBI Taxonomy" id="2530374"/>
    <lineage>
        <taxon>Bacteria</taxon>
        <taxon>Bacillati</taxon>
        <taxon>Actinomycetota</taxon>
        <taxon>Actinomycetes</taxon>
        <taxon>Jiangellales</taxon>
        <taxon>Jiangellaceae</taxon>
        <taxon>Jiangella</taxon>
    </lineage>
</organism>
<accession>A0A4R4RH01</accession>
<dbReference type="InterPro" id="IPR045247">
    <property type="entry name" value="Oye-like"/>
</dbReference>
<proteinExistence type="predicted"/>
<evidence type="ECO:0000313" key="4">
    <source>
        <dbReference type="Proteomes" id="UP000295621"/>
    </source>
</evidence>